<dbReference type="Proteomes" id="UP000437709">
    <property type="component" value="Unassembled WGS sequence"/>
</dbReference>
<dbReference type="RefSeq" id="WP_152195538.1">
    <property type="nucleotide sequence ID" value="NZ_VUKD01000003.1"/>
</dbReference>
<keyword evidence="2" id="KW-1185">Reference proteome</keyword>
<dbReference type="AlphaFoldDB" id="A0A6N7EK68"/>
<evidence type="ECO:0000313" key="2">
    <source>
        <dbReference type="Proteomes" id="UP000437709"/>
    </source>
</evidence>
<proteinExistence type="predicted"/>
<protein>
    <submittedName>
        <fullName evidence="1">Uncharacterized protein</fullName>
    </submittedName>
</protein>
<sequence length="169" mass="18314">MILGRRHPRMPKGVTARLDRRDQPLAAAELTDGSWAVVAAGALVVVGAGGVQDRHPWHEVEHGSWDGDAREFTVTWVDGRVSPLVLTTADDEVADFTAVLRERVQSSVVHTESMDTPGGAFVRVNIRRDEAGQLFSQLTAQGALRGDAAERELIDDLERRARAAVGLAT</sequence>
<gene>
    <name evidence="1" type="ORF">GB881_10425</name>
</gene>
<name>A0A6N7EK68_9MICO</name>
<organism evidence="1 2">
    <name type="scientific">Georgenia subflava</name>
    <dbReference type="NCBI Taxonomy" id="1622177"/>
    <lineage>
        <taxon>Bacteria</taxon>
        <taxon>Bacillati</taxon>
        <taxon>Actinomycetota</taxon>
        <taxon>Actinomycetes</taxon>
        <taxon>Micrococcales</taxon>
        <taxon>Bogoriellaceae</taxon>
        <taxon>Georgenia</taxon>
    </lineage>
</organism>
<accession>A0A6N7EK68</accession>
<dbReference type="OrthoDB" id="3260805at2"/>
<evidence type="ECO:0000313" key="1">
    <source>
        <dbReference type="EMBL" id="MPV37453.1"/>
    </source>
</evidence>
<reference evidence="1 2" key="1">
    <citation type="submission" date="2019-10" db="EMBL/GenBank/DDBJ databases">
        <title>Georgenia wutianyii sp. nov. and Georgenia yuyongxinii sp. nov. isolated from plateau pika (Ochotona curzoniae) in the Qinghai-Tibet plateau of China.</title>
        <authorList>
            <person name="Tian Z."/>
        </authorList>
    </citation>
    <scope>NUCLEOTIDE SEQUENCE [LARGE SCALE GENOMIC DNA]</scope>
    <source>
        <strain evidence="1 2">JCM 19765</strain>
    </source>
</reference>
<comment type="caution">
    <text evidence="1">The sequence shown here is derived from an EMBL/GenBank/DDBJ whole genome shotgun (WGS) entry which is preliminary data.</text>
</comment>
<dbReference type="EMBL" id="WHPC01000037">
    <property type="protein sequence ID" value="MPV37453.1"/>
    <property type="molecule type" value="Genomic_DNA"/>
</dbReference>